<name>A0A1W9HRT5_9HYPH</name>
<evidence type="ECO:0000313" key="9">
    <source>
        <dbReference type="EMBL" id="OQW50165.1"/>
    </source>
</evidence>
<proteinExistence type="inferred from homology"/>
<dbReference type="SUPFAM" id="SSF53182">
    <property type="entry name" value="Pyrrolidone carboxyl peptidase (pyroglutamate aminopeptidase)"/>
    <property type="match status" value="1"/>
</dbReference>
<accession>A0A1W9HRT5</accession>
<dbReference type="PANTHER" id="PTHR23402">
    <property type="entry name" value="PROTEASE FAMILY C15 PYROGLUTAMYL-PEPTIDASE I-RELATED"/>
    <property type="match status" value="1"/>
</dbReference>
<reference evidence="9 10" key="1">
    <citation type="journal article" date="2017" name="Water Res.">
        <title>Comammox in drinking water systems.</title>
        <authorList>
            <person name="Wang Y."/>
            <person name="Ma L."/>
            <person name="Mao Y."/>
            <person name="Jiang X."/>
            <person name="Xia Y."/>
            <person name="Yu K."/>
            <person name="Li B."/>
            <person name="Zhang T."/>
        </authorList>
    </citation>
    <scope>NUCLEOTIDE SEQUENCE [LARGE SCALE GENOMIC DNA]</scope>
    <source>
        <strain evidence="9">SG_bin8</strain>
    </source>
</reference>
<keyword evidence="3" id="KW-0963">Cytoplasm</keyword>
<dbReference type="GO" id="GO:0016920">
    <property type="term" value="F:pyroglutamyl-peptidase activity"/>
    <property type="evidence" value="ECO:0007669"/>
    <property type="project" value="InterPro"/>
</dbReference>
<evidence type="ECO:0000256" key="6">
    <source>
        <dbReference type="ARBA" id="ARBA00022807"/>
    </source>
</evidence>
<keyword evidence="4" id="KW-0645">Protease</keyword>
<keyword evidence="5" id="KW-0378">Hydrolase</keyword>
<dbReference type="Gene3D" id="3.40.630.20">
    <property type="entry name" value="Peptidase C15, pyroglutamyl peptidase I-like"/>
    <property type="match status" value="1"/>
</dbReference>
<sequence length="205" mass="21874">MSVSIIATGFGPYPGAPENPTEWLMRLFAVDAPVCGEDVRFQSFVLPTEYDGLQERIALIGNIAAPDIAIHFGLSRAAPGFRLERLARNRVATDRVDAKGERPTSAALAPGLGDIASSLPLERCAAALAVAGIPAAMSDDCGDYLCNALFFHSCGKLIAGFHPRWAGFVHVPLPQAPFSEDMLERGARIIIAETLAAWREKAVSA</sequence>
<dbReference type="PANTHER" id="PTHR23402:SF1">
    <property type="entry name" value="PYROGLUTAMYL-PEPTIDASE I"/>
    <property type="match status" value="1"/>
</dbReference>
<dbReference type="EMBL" id="LWDL01000026">
    <property type="protein sequence ID" value="OQW50165.1"/>
    <property type="molecule type" value="Genomic_DNA"/>
</dbReference>
<dbReference type="InterPro" id="IPR016125">
    <property type="entry name" value="Peptidase_C15-like"/>
</dbReference>
<evidence type="ECO:0000256" key="8">
    <source>
        <dbReference type="ARBA" id="ARBA00031559"/>
    </source>
</evidence>
<dbReference type="GO" id="GO:0006508">
    <property type="term" value="P:proteolysis"/>
    <property type="evidence" value="ECO:0007669"/>
    <property type="project" value="UniProtKB-KW"/>
</dbReference>
<evidence type="ECO:0000256" key="3">
    <source>
        <dbReference type="ARBA" id="ARBA00022490"/>
    </source>
</evidence>
<evidence type="ECO:0000256" key="4">
    <source>
        <dbReference type="ARBA" id="ARBA00022670"/>
    </source>
</evidence>
<dbReference type="PRINTS" id="PR00706">
    <property type="entry name" value="PYROGLUPTASE"/>
</dbReference>
<protein>
    <recommendedName>
        <fullName evidence="2">Pyrrolidone-carboxylate peptidase</fullName>
    </recommendedName>
    <alternativeName>
        <fullName evidence="7">5-oxoprolyl-peptidase</fullName>
    </alternativeName>
    <alternativeName>
        <fullName evidence="8">Pyroglutamyl-peptidase I</fullName>
    </alternativeName>
</protein>
<evidence type="ECO:0000313" key="10">
    <source>
        <dbReference type="Proteomes" id="UP000192872"/>
    </source>
</evidence>
<organism evidence="9 10">
    <name type="scientific">Candidatus Raskinella chloraquaticus</name>
    <dbReference type="NCBI Taxonomy" id="1951219"/>
    <lineage>
        <taxon>Bacteria</taxon>
        <taxon>Pseudomonadati</taxon>
        <taxon>Pseudomonadota</taxon>
        <taxon>Alphaproteobacteria</taxon>
        <taxon>Hyphomicrobiales</taxon>
        <taxon>Phreatobacteraceae</taxon>
        <taxon>Candidatus Raskinella</taxon>
    </lineage>
</organism>
<dbReference type="InterPro" id="IPR000816">
    <property type="entry name" value="Peptidase_C15"/>
</dbReference>
<dbReference type="AlphaFoldDB" id="A0A1W9HRT5"/>
<evidence type="ECO:0000256" key="7">
    <source>
        <dbReference type="ARBA" id="ARBA00030836"/>
    </source>
</evidence>
<dbReference type="InterPro" id="IPR036440">
    <property type="entry name" value="Peptidase_C15-like_sf"/>
</dbReference>
<comment type="caution">
    <text evidence="9">The sequence shown here is derived from an EMBL/GenBank/DDBJ whole genome shotgun (WGS) entry which is preliminary data.</text>
</comment>
<dbReference type="RefSeq" id="WP_376800163.1">
    <property type="nucleotide sequence ID" value="NZ_DBNB01000028.1"/>
</dbReference>
<evidence type="ECO:0000256" key="1">
    <source>
        <dbReference type="ARBA" id="ARBA00006641"/>
    </source>
</evidence>
<comment type="similarity">
    <text evidence="1">Belongs to the peptidase C15 family.</text>
</comment>
<dbReference type="GO" id="GO:0005829">
    <property type="term" value="C:cytosol"/>
    <property type="evidence" value="ECO:0007669"/>
    <property type="project" value="InterPro"/>
</dbReference>
<keyword evidence="6" id="KW-0788">Thiol protease</keyword>
<gene>
    <name evidence="9" type="ORF">A4S15_00745</name>
</gene>
<dbReference type="STRING" id="1827387.A4S15_00745"/>
<evidence type="ECO:0000256" key="5">
    <source>
        <dbReference type="ARBA" id="ARBA00022801"/>
    </source>
</evidence>
<evidence type="ECO:0000256" key="2">
    <source>
        <dbReference type="ARBA" id="ARBA00019191"/>
    </source>
</evidence>
<dbReference type="Proteomes" id="UP000192872">
    <property type="component" value="Unassembled WGS sequence"/>
</dbReference>
<dbReference type="Pfam" id="PF01470">
    <property type="entry name" value="Peptidase_C15"/>
    <property type="match status" value="1"/>
</dbReference>